<evidence type="ECO:0000256" key="1">
    <source>
        <dbReference type="ARBA" id="ARBA00023012"/>
    </source>
</evidence>
<reference evidence="4" key="1">
    <citation type="submission" date="2022-01" db="EMBL/GenBank/DDBJ databases">
        <title>Colwellia maritima, isolated from seawater.</title>
        <authorList>
            <person name="Kristyanto S."/>
            <person name="Jung J."/>
            <person name="Jeon C.O."/>
        </authorList>
    </citation>
    <scope>NUCLEOTIDE SEQUENCE</scope>
    <source>
        <strain evidence="4">MSW7</strain>
    </source>
</reference>
<dbReference type="CDD" id="cd00088">
    <property type="entry name" value="HPT"/>
    <property type="match status" value="1"/>
</dbReference>
<dbReference type="Proteomes" id="UP001139646">
    <property type="component" value="Unassembled WGS sequence"/>
</dbReference>
<comment type="caution">
    <text evidence="4">The sequence shown here is derived from an EMBL/GenBank/DDBJ whole genome shotgun (WGS) entry which is preliminary data.</text>
</comment>
<keyword evidence="5" id="KW-1185">Reference proteome</keyword>
<evidence type="ECO:0000256" key="2">
    <source>
        <dbReference type="PROSITE-ProRule" id="PRU00110"/>
    </source>
</evidence>
<evidence type="ECO:0000313" key="5">
    <source>
        <dbReference type="Proteomes" id="UP001139646"/>
    </source>
</evidence>
<accession>A0ABS9X7B7</accession>
<dbReference type="InterPro" id="IPR008207">
    <property type="entry name" value="Sig_transdc_His_kin_Hpt_dom"/>
</dbReference>
<organism evidence="4 5">
    <name type="scientific">Colwellia maritima</name>
    <dbReference type="NCBI Taxonomy" id="2912588"/>
    <lineage>
        <taxon>Bacteria</taxon>
        <taxon>Pseudomonadati</taxon>
        <taxon>Pseudomonadota</taxon>
        <taxon>Gammaproteobacteria</taxon>
        <taxon>Alteromonadales</taxon>
        <taxon>Colwelliaceae</taxon>
        <taxon>Colwellia</taxon>
    </lineage>
</organism>
<feature type="modified residue" description="Phosphohistidine" evidence="2">
    <location>
        <position position="49"/>
    </location>
</feature>
<gene>
    <name evidence="4" type="ORF">L3081_22710</name>
</gene>
<dbReference type="InterPro" id="IPR036641">
    <property type="entry name" value="HPT_dom_sf"/>
</dbReference>
<dbReference type="SUPFAM" id="SSF47226">
    <property type="entry name" value="Histidine-containing phosphotransfer domain, HPT domain"/>
    <property type="match status" value="1"/>
</dbReference>
<name>A0ABS9X7B7_9GAMM</name>
<dbReference type="EMBL" id="JAKKSL010000006">
    <property type="protein sequence ID" value="MCI2285672.1"/>
    <property type="molecule type" value="Genomic_DNA"/>
</dbReference>
<protein>
    <submittedName>
        <fullName evidence="4">Hpt domain-containing protein</fullName>
    </submittedName>
</protein>
<evidence type="ECO:0000313" key="4">
    <source>
        <dbReference type="EMBL" id="MCI2285672.1"/>
    </source>
</evidence>
<dbReference type="PROSITE" id="PS50894">
    <property type="entry name" value="HPT"/>
    <property type="match status" value="1"/>
</dbReference>
<dbReference type="Gene3D" id="1.20.120.160">
    <property type="entry name" value="HPT domain"/>
    <property type="match status" value="1"/>
</dbReference>
<sequence>MTHGTEHNEYNIDISDLTESFVQNLIQDKDDILQCCNNHDTECLSRVAHKISGAAQMFGFVELSQSAAELERAIKKQHVNIVNDLTDCLLDEINAILHQNKKNN</sequence>
<evidence type="ECO:0000259" key="3">
    <source>
        <dbReference type="PROSITE" id="PS50894"/>
    </source>
</evidence>
<dbReference type="RefSeq" id="WP_242288554.1">
    <property type="nucleotide sequence ID" value="NZ_JAKKSL010000006.1"/>
</dbReference>
<keyword evidence="2" id="KW-0597">Phosphoprotein</keyword>
<keyword evidence="1" id="KW-0902">Two-component regulatory system</keyword>
<dbReference type="Pfam" id="PF01627">
    <property type="entry name" value="Hpt"/>
    <property type="match status" value="1"/>
</dbReference>
<feature type="domain" description="HPt" evidence="3">
    <location>
        <begin position="10"/>
        <end position="103"/>
    </location>
</feature>
<proteinExistence type="predicted"/>